<feature type="non-terminal residue" evidence="2">
    <location>
        <position position="1"/>
    </location>
</feature>
<sequence>NSPFHLRCSCLAGCLCRCLPSTLPLIASRCPQSPIDWCCKAVNGSRTPHYSNPTAANFSSYYDAIPKATR</sequence>
<organism evidence="2 3">
    <name type="scientific">Neurospora intermedia</name>
    <dbReference type="NCBI Taxonomy" id="5142"/>
    <lineage>
        <taxon>Eukaryota</taxon>
        <taxon>Fungi</taxon>
        <taxon>Dikarya</taxon>
        <taxon>Ascomycota</taxon>
        <taxon>Pezizomycotina</taxon>
        <taxon>Sordariomycetes</taxon>
        <taxon>Sordariomycetidae</taxon>
        <taxon>Sordariales</taxon>
        <taxon>Sordariaceae</taxon>
        <taxon>Neurospora</taxon>
    </lineage>
</organism>
<feature type="chain" id="PRO_5047364617" evidence="1">
    <location>
        <begin position="21"/>
        <end position="70"/>
    </location>
</feature>
<accession>A0ABR3DRX8</accession>
<name>A0ABR3DRX8_NEUIN</name>
<comment type="caution">
    <text evidence="2">The sequence shown here is derived from an EMBL/GenBank/DDBJ whole genome shotgun (WGS) entry which is preliminary data.</text>
</comment>
<proteinExistence type="predicted"/>
<gene>
    <name evidence="2" type="ORF">QR685DRAFT_433804</name>
</gene>
<feature type="signal peptide" evidence="1">
    <location>
        <begin position="1"/>
        <end position="20"/>
    </location>
</feature>
<reference evidence="2 3" key="1">
    <citation type="submission" date="2023-09" db="EMBL/GenBank/DDBJ databases">
        <title>Multi-omics analysis of a traditional fermented food reveals byproduct-associated fungal strains for waste-to-food upcycling.</title>
        <authorList>
            <consortium name="Lawrence Berkeley National Laboratory"/>
            <person name="Rekdal V.M."/>
            <person name="Villalobos-Escobedo J.M."/>
            <person name="Rodriguez-Valeron N."/>
            <person name="Garcia M.O."/>
            <person name="Vasquez D.P."/>
            <person name="Damayanti I."/>
            <person name="Sorensen P.M."/>
            <person name="Baidoo E.E."/>
            <person name="De Carvalho A.C."/>
            <person name="Riley R."/>
            <person name="Lipzen A."/>
            <person name="He G."/>
            <person name="Yan M."/>
            <person name="Haridas S."/>
            <person name="Daum C."/>
            <person name="Yoshinaga Y."/>
            <person name="Ng V."/>
            <person name="Grigoriev I.V."/>
            <person name="Munk R."/>
            <person name="Nuraida L."/>
            <person name="Wijaya C.H."/>
            <person name="Morales P.-C."/>
            <person name="Keasling J.D."/>
        </authorList>
    </citation>
    <scope>NUCLEOTIDE SEQUENCE [LARGE SCALE GENOMIC DNA]</scope>
    <source>
        <strain evidence="2 3">FGSC 2613</strain>
    </source>
</reference>
<protein>
    <submittedName>
        <fullName evidence="2">Uncharacterized protein</fullName>
    </submittedName>
</protein>
<keyword evidence="1" id="KW-0732">Signal</keyword>
<evidence type="ECO:0000256" key="1">
    <source>
        <dbReference type="SAM" id="SignalP"/>
    </source>
</evidence>
<keyword evidence="3" id="KW-1185">Reference proteome</keyword>
<dbReference type="Proteomes" id="UP001451303">
    <property type="component" value="Unassembled WGS sequence"/>
</dbReference>
<evidence type="ECO:0000313" key="3">
    <source>
        <dbReference type="Proteomes" id="UP001451303"/>
    </source>
</evidence>
<dbReference type="EMBL" id="JAVLET010000001">
    <property type="protein sequence ID" value="KAL0474606.1"/>
    <property type="molecule type" value="Genomic_DNA"/>
</dbReference>
<evidence type="ECO:0000313" key="2">
    <source>
        <dbReference type="EMBL" id="KAL0474606.1"/>
    </source>
</evidence>